<organism evidence="1 2">
    <name type="scientific">Geothrix limicola</name>
    <dbReference type="NCBI Taxonomy" id="2927978"/>
    <lineage>
        <taxon>Bacteria</taxon>
        <taxon>Pseudomonadati</taxon>
        <taxon>Acidobacteriota</taxon>
        <taxon>Holophagae</taxon>
        <taxon>Holophagales</taxon>
        <taxon>Holophagaceae</taxon>
        <taxon>Geothrix</taxon>
    </lineage>
</organism>
<keyword evidence="2" id="KW-1185">Reference proteome</keyword>
<dbReference type="InterPro" id="IPR013783">
    <property type="entry name" value="Ig-like_fold"/>
</dbReference>
<reference evidence="1 2" key="1">
    <citation type="journal article" date="2023" name="Antonie Van Leeuwenhoek">
        <title>Mesoterricola silvestris gen. nov., sp. nov., Mesoterricola sediminis sp. nov., Geothrix oryzae sp. nov., Geothrix edaphica sp. nov., Geothrix rubra sp. nov., and Geothrix limicola sp. nov., six novel members of Acidobacteriota isolated from soils.</title>
        <authorList>
            <person name="Itoh H."/>
            <person name="Sugisawa Y."/>
            <person name="Mise K."/>
            <person name="Xu Z."/>
            <person name="Kuniyasu M."/>
            <person name="Ushijima N."/>
            <person name="Kawano K."/>
            <person name="Kobayashi E."/>
            <person name="Shiratori Y."/>
            <person name="Masuda Y."/>
            <person name="Senoo K."/>
        </authorList>
    </citation>
    <scope>NUCLEOTIDE SEQUENCE [LARGE SCALE GENOMIC DNA]</scope>
    <source>
        <strain evidence="1 2">Red804</strain>
    </source>
</reference>
<dbReference type="InterPro" id="IPR015919">
    <property type="entry name" value="Cadherin-like_sf"/>
</dbReference>
<evidence type="ECO:0000313" key="1">
    <source>
        <dbReference type="EMBL" id="GLH74416.1"/>
    </source>
</evidence>
<accession>A0ABQ5QIN5</accession>
<proteinExistence type="predicted"/>
<gene>
    <name evidence="1" type="ORF">GETHLI_29180</name>
</gene>
<dbReference type="SUPFAM" id="SSF49313">
    <property type="entry name" value="Cadherin-like"/>
    <property type="match status" value="9"/>
</dbReference>
<sequence length="1274" mass="129115">MDAKEGHAYTYVINATDADGDTVSLSLASQPAGAALNAGTKTLAWTPSAAQVGVAQSFDVLASDGKGGATHQAWTVTPTANAAPAFSSTAPASAKEGYTYTYTITVTDADADAVTLSLVAQPAGAALDTATGTISWIPTTAQAGSAQAFDVVASDGKGGTTHQTWSVTPTANAAPVFASAAPSSAKEGHAYAYAIAVTDADGDTIALTLPTHPVGATFDAAAKTIAWTPSSAQAGTAQAFDLVADDGRGGTTHQTWSVTPTANAAPAFSSTAPASGKENHPYSYVITATDADADPVTLTAPTLPAGATFNATSKTISWTPSTAQVGAAQAFDVLASDGFGGTQHQTWSVTPTANAAPVFSSTAPASGKENHPYSYVISATDADSDPVTLTAPTLPAGATFNATSKTISWTPSTAQVGVAQAFDVVASDGLGGTQHQTWSVTPSANAAPTFSSTAPTAGKENHPYSYVITATDADADPVTLTAPTLPAGATFNATSKTISWTPSTAQVGAAQAFDVVASDGLGGTQHQTWSVTPTANAAPVFSSTAPASGKENHPYSYVITATDADADPVTLTAPTLPAGATFDATSKTISWTPSTAQVGAAQAFDVLASDGLGGTQHQTWSVTPTANAAPTFTSTAPTGGTTGSTYTYTATTTDADGDTVTYSLVTKPSWASLTGSAVTGTPSASGSVAFTLRADDGHGQTVDQSWSVLVAPAGNQAPTITSTPGTSAAGGVAYTYTVTATDPESDAITYQLTNGPAGATLTGNALSWTPSASEERVAASFTVEAKDVWGATSAPQTWTVTPTGTIRGTRFLNYTPMDWNGTGQVSLDPVQDPHVIGALVPSGGGAFTTLTGAFAGDGSYSVASVPGGSYWLTLGSDNFAWTDKSQVDLASYTQGRKDLVRATTSPTSVDFTLDLMSPWGALDIIQEYDWNTRGSQNISLVPGTTNVPSPSDTGLTAMTVNWADASFHGGLVDTTKGDHPLITHAARQTVGGQTVYVTKEVYGIGTLTMADGVASHVSGHFDGTVDATLFQLNLKLSDFTACLSAVSPSATIEDSECVLAGAWDLARTGLSFGLTVDLVRFSGGTGSTDVNVGPISYVALPAGRLTPMTGVEVSFLRDFALGANTPVTHRYWVTAYNATLPTNLVPITPLVVPVTSLQINGAGCAGDITAPAPSLATHTLSWIAPSTGAKGYRITLYELTASGGATAESFVAYLYTSGTSIQVPPGLLASGHTYTVCVRAIASPSWDPTSAPFGVIEAGSYGYAETTSGIITMP</sequence>
<comment type="caution">
    <text evidence="1">The sequence shown here is derived from an EMBL/GenBank/DDBJ whole genome shotgun (WGS) entry which is preliminary data.</text>
</comment>
<dbReference type="EMBL" id="BSDE01000006">
    <property type="protein sequence ID" value="GLH74416.1"/>
    <property type="molecule type" value="Genomic_DNA"/>
</dbReference>
<evidence type="ECO:0008006" key="3">
    <source>
        <dbReference type="Google" id="ProtNLM"/>
    </source>
</evidence>
<protein>
    <recommendedName>
        <fullName evidence="3">Fibronectin type-III domain-containing protein</fullName>
    </recommendedName>
</protein>
<dbReference type="Pfam" id="PF05345">
    <property type="entry name" value="He_PIG"/>
    <property type="match status" value="8"/>
</dbReference>
<dbReference type="Proteomes" id="UP001165069">
    <property type="component" value="Unassembled WGS sequence"/>
</dbReference>
<evidence type="ECO:0000313" key="2">
    <source>
        <dbReference type="Proteomes" id="UP001165069"/>
    </source>
</evidence>
<dbReference type="Gene3D" id="2.60.40.10">
    <property type="entry name" value="Immunoglobulins"/>
    <property type="match status" value="9"/>
</dbReference>
<name>A0ABQ5QIN5_9BACT</name>